<reference evidence="5 6" key="1">
    <citation type="submission" date="2023-07" db="EMBL/GenBank/DDBJ databases">
        <authorList>
            <person name="Lian W.-H."/>
        </authorList>
    </citation>
    <scope>NUCLEOTIDE SEQUENCE [LARGE SCALE GENOMIC DNA]</scope>
    <source>
        <strain evidence="5 6">SYSU DXS3180</strain>
    </source>
</reference>
<keyword evidence="5" id="KW-0328">Glycosyltransferase</keyword>
<evidence type="ECO:0000259" key="4">
    <source>
        <dbReference type="Pfam" id="PF02709"/>
    </source>
</evidence>
<dbReference type="InterPro" id="IPR029044">
    <property type="entry name" value="Nucleotide-diphossugar_trans"/>
</dbReference>
<evidence type="ECO:0000259" key="3">
    <source>
        <dbReference type="Pfam" id="PF00535"/>
    </source>
</evidence>
<dbReference type="InterPro" id="IPR001173">
    <property type="entry name" value="Glyco_trans_2-like"/>
</dbReference>
<evidence type="ECO:0000313" key="5">
    <source>
        <dbReference type="EMBL" id="MEX6689782.1"/>
    </source>
</evidence>
<feature type="domain" description="Glycosyltransferase 2-like" evidence="3">
    <location>
        <begin position="7"/>
        <end position="135"/>
    </location>
</feature>
<dbReference type="Pfam" id="PF00535">
    <property type="entry name" value="Glycos_transf_2"/>
    <property type="match status" value="1"/>
</dbReference>
<dbReference type="RefSeq" id="WP_369331190.1">
    <property type="nucleotide sequence ID" value="NZ_JAULBC010000007.1"/>
</dbReference>
<protein>
    <submittedName>
        <fullName evidence="5">Glycosyltransferase family A protein</fullName>
        <ecNumber evidence="5">2.4.-.-</ecNumber>
    </submittedName>
</protein>
<evidence type="ECO:0000256" key="2">
    <source>
        <dbReference type="SAM" id="Phobius"/>
    </source>
</evidence>
<dbReference type="PANTHER" id="PTHR43685:SF3">
    <property type="entry name" value="SLR2126 PROTEIN"/>
    <property type="match status" value="1"/>
</dbReference>
<proteinExistence type="predicted"/>
<dbReference type="CDD" id="cd00761">
    <property type="entry name" value="Glyco_tranf_GTA_type"/>
    <property type="match status" value="1"/>
</dbReference>
<dbReference type="PANTHER" id="PTHR43685">
    <property type="entry name" value="GLYCOSYLTRANSFERASE"/>
    <property type="match status" value="1"/>
</dbReference>
<keyword evidence="2" id="KW-0472">Membrane</keyword>
<accession>A0ABV3ZIU3</accession>
<dbReference type="Gene3D" id="3.90.550.10">
    <property type="entry name" value="Spore Coat Polysaccharide Biosynthesis Protein SpsA, Chain A"/>
    <property type="match status" value="1"/>
</dbReference>
<dbReference type="SUPFAM" id="SSF53448">
    <property type="entry name" value="Nucleotide-diphospho-sugar transferases"/>
    <property type="match status" value="1"/>
</dbReference>
<dbReference type="EMBL" id="JAULBC010000007">
    <property type="protein sequence ID" value="MEX6689782.1"/>
    <property type="molecule type" value="Genomic_DNA"/>
</dbReference>
<keyword evidence="1 5" id="KW-0808">Transferase</keyword>
<name>A0ABV3ZIU3_9BACT</name>
<keyword evidence="2" id="KW-1133">Transmembrane helix</keyword>
<sequence length="325" mass="36877">MSEVKVSVVVPTYKRAPLLSKCLQALINQDFDRNDYEVIVVTDGEDEEACNLVQTFSLTNTFLHCISPKEKGGPAAARNIGWKNAQGELIVFTDDDCIPSSGFVSEYWAAYNLAAASVVCFTGKVIVPACGRPTDYEWNTTLLQNAEFITANCACSKTALQQVNGFNEQFKMAWCEDSELQFRLLGNNIPIVKAEGAVVTHPVRPAGWGISLKEQRKSMYNALLYKLHPEKYRIKLHNTTIWKFYMNWLSVTVMLIAILANNMTLFLAGFPFWLVFAVLFTYKRLRHTSKSISHVLEMIITSILIPFLSVYWRLYGSFKFKVMFL</sequence>
<dbReference type="Pfam" id="PF02709">
    <property type="entry name" value="Glyco_transf_7C"/>
    <property type="match status" value="1"/>
</dbReference>
<feature type="domain" description="Galactosyltransferase C-terminal" evidence="4">
    <location>
        <begin position="144"/>
        <end position="192"/>
    </location>
</feature>
<dbReference type="InterPro" id="IPR027791">
    <property type="entry name" value="Galactosyl_T_C"/>
</dbReference>
<keyword evidence="6" id="KW-1185">Reference proteome</keyword>
<gene>
    <name evidence="5" type="ORF">QTN47_19910</name>
</gene>
<keyword evidence="2" id="KW-0812">Transmembrane</keyword>
<dbReference type="EC" id="2.4.-.-" evidence="5"/>
<dbReference type="GO" id="GO:0016757">
    <property type="term" value="F:glycosyltransferase activity"/>
    <property type="evidence" value="ECO:0007669"/>
    <property type="project" value="UniProtKB-KW"/>
</dbReference>
<dbReference type="InterPro" id="IPR050834">
    <property type="entry name" value="Glycosyltransf_2"/>
</dbReference>
<evidence type="ECO:0000313" key="6">
    <source>
        <dbReference type="Proteomes" id="UP001560573"/>
    </source>
</evidence>
<feature type="transmembrane region" description="Helical" evidence="2">
    <location>
        <begin position="241"/>
        <end position="259"/>
    </location>
</feature>
<dbReference type="Proteomes" id="UP001560573">
    <property type="component" value="Unassembled WGS sequence"/>
</dbReference>
<organism evidence="5 6">
    <name type="scientific">Danxiaibacter flavus</name>
    <dbReference type="NCBI Taxonomy" id="3049108"/>
    <lineage>
        <taxon>Bacteria</taxon>
        <taxon>Pseudomonadati</taxon>
        <taxon>Bacteroidota</taxon>
        <taxon>Chitinophagia</taxon>
        <taxon>Chitinophagales</taxon>
        <taxon>Chitinophagaceae</taxon>
        <taxon>Danxiaibacter</taxon>
    </lineage>
</organism>
<evidence type="ECO:0000256" key="1">
    <source>
        <dbReference type="ARBA" id="ARBA00022679"/>
    </source>
</evidence>
<feature type="transmembrane region" description="Helical" evidence="2">
    <location>
        <begin position="294"/>
        <end position="315"/>
    </location>
</feature>
<comment type="caution">
    <text evidence="5">The sequence shown here is derived from an EMBL/GenBank/DDBJ whole genome shotgun (WGS) entry which is preliminary data.</text>
</comment>
<feature type="transmembrane region" description="Helical" evidence="2">
    <location>
        <begin position="265"/>
        <end position="282"/>
    </location>
</feature>